<comment type="caution">
    <text evidence="2">The sequence shown here is derived from an EMBL/GenBank/DDBJ whole genome shotgun (WGS) entry which is preliminary data.</text>
</comment>
<sequence precursor="true">MPASHPPTLRALLCCLGFCVACCATGAETVYLAPDTYTRFAAPADPQAAALRFDEAARAAAQGEPSRALSLATETLALDPDHAEARRVLGYERVDGRWLTPYQERLVGRGQAWDPRFGWSAVEDLPRLEAGERRHGRRWVSAETDAKLHAEIADGWQVRSDHFVVTTNHSLAAAAALAEELERYCQAWRQLFAGYCLSEREVRLRFEGQRDARDTSATMNVFLHRDRAGYVEHLRRRQPRIGETLGIYFDTLREAHFYDAGDGAGLALQLPTVYHEAGHQLFQEMGGKGKAAGLDANFWAVEGVACWLETLTPQRDSDGRLTYRLGAGDSGRLPAAKRRLLGGEGPMPVAQLAALGQADLQRRPNLAAVYGQSAALAGMLMQGEGGRWREPFVGFLGDLYRSRPDSEALLRATDASGDELDRAYRNYLRNLSP</sequence>
<gene>
    <name evidence="2" type="ORF">Mal64_30400</name>
</gene>
<name>A0A5C5ZJW4_9BACT</name>
<feature type="chain" id="PRO_5023011458" description="DUF1570 domain-containing protein" evidence="1">
    <location>
        <begin position="27"/>
        <end position="433"/>
    </location>
</feature>
<evidence type="ECO:0008006" key="4">
    <source>
        <dbReference type="Google" id="ProtNLM"/>
    </source>
</evidence>
<keyword evidence="1" id="KW-0732">Signal</keyword>
<keyword evidence="3" id="KW-1185">Reference proteome</keyword>
<evidence type="ECO:0000256" key="1">
    <source>
        <dbReference type="SAM" id="SignalP"/>
    </source>
</evidence>
<dbReference type="AlphaFoldDB" id="A0A5C5ZJW4"/>
<evidence type="ECO:0000313" key="3">
    <source>
        <dbReference type="Proteomes" id="UP000315440"/>
    </source>
</evidence>
<dbReference type="Proteomes" id="UP000315440">
    <property type="component" value="Unassembled WGS sequence"/>
</dbReference>
<evidence type="ECO:0000313" key="2">
    <source>
        <dbReference type="EMBL" id="TWT87500.1"/>
    </source>
</evidence>
<dbReference type="OrthoDB" id="228844at2"/>
<protein>
    <recommendedName>
        <fullName evidence="4">DUF1570 domain-containing protein</fullName>
    </recommendedName>
</protein>
<feature type="signal peptide" evidence="1">
    <location>
        <begin position="1"/>
        <end position="26"/>
    </location>
</feature>
<accession>A0A5C5ZJW4</accession>
<proteinExistence type="predicted"/>
<dbReference type="RefSeq" id="WP_146401692.1">
    <property type="nucleotide sequence ID" value="NZ_SJPQ01000003.1"/>
</dbReference>
<organism evidence="2 3">
    <name type="scientific">Pseudobythopirellula maris</name>
    <dbReference type="NCBI Taxonomy" id="2527991"/>
    <lineage>
        <taxon>Bacteria</taxon>
        <taxon>Pseudomonadati</taxon>
        <taxon>Planctomycetota</taxon>
        <taxon>Planctomycetia</taxon>
        <taxon>Pirellulales</taxon>
        <taxon>Lacipirellulaceae</taxon>
        <taxon>Pseudobythopirellula</taxon>
    </lineage>
</organism>
<dbReference type="EMBL" id="SJPQ01000003">
    <property type="protein sequence ID" value="TWT87500.1"/>
    <property type="molecule type" value="Genomic_DNA"/>
</dbReference>
<reference evidence="2 3" key="1">
    <citation type="submission" date="2019-02" db="EMBL/GenBank/DDBJ databases">
        <title>Deep-cultivation of Planctomycetes and their phenomic and genomic characterization uncovers novel biology.</title>
        <authorList>
            <person name="Wiegand S."/>
            <person name="Jogler M."/>
            <person name="Boedeker C."/>
            <person name="Pinto D."/>
            <person name="Vollmers J."/>
            <person name="Rivas-Marin E."/>
            <person name="Kohn T."/>
            <person name="Peeters S.H."/>
            <person name="Heuer A."/>
            <person name="Rast P."/>
            <person name="Oberbeckmann S."/>
            <person name="Bunk B."/>
            <person name="Jeske O."/>
            <person name="Meyerdierks A."/>
            <person name="Storesund J.E."/>
            <person name="Kallscheuer N."/>
            <person name="Luecker S."/>
            <person name="Lage O.M."/>
            <person name="Pohl T."/>
            <person name="Merkel B.J."/>
            <person name="Hornburger P."/>
            <person name="Mueller R.-W."/>
            <person name="Bruemmer F."/>
            <person name="Labrenz M."/>
            <person name="Spormann A.M."/>
            <person name="Op Den Camp H."/>
            <person name="Overmann J."/>
            <person name="Amann R."/>
            <person name="Jetten M.S.M."/>
            <person name="Mascher T."/>
            <person name="Medema M.H."/>
            <person name="Devos D.P."/>
            <person name="Kaster A.-K."/>
            <person name="Ovreas L."/>
            <person name="Rohde M."/>
            <person name="Galperin M.Y."/>
            <person name="Jogler C."/>
        </authorList>
    </citation>
    <scope>NUCLEOTIDE SEQUENCE [LARGE SCALE GENOMIC DNA]</scope>
    <source>
        <strain evidence="2 3">Mal64</strain>
    </source>
</reference>